<dbReference type="Proteomes" id="UP001501729">
    <property type="component" value="Unassembled WGS sequence"/>
</dbReference>
<proteinExistence type="predicted"/>
<accession>A0AAV3ULC3</accession>
<name>A0AAV3ULC3_9EURY</name>
<reference evidence="2 3" key="1">
    <citation type="journal article" date="2019" name="Int. J. Syst. Evol. Microbiol.">
        <title>The Global Catalogue of Microorganisms (GCM) 10K type strain sequencing project: providing services to taxonomists for standard genome sequencing and annotation.</title>
        <authorList>
            <consortium name="The Broad Institute Genomics Platform"/>
            <consortium name="The Broad Institute Genome Sequencing Center for Infectious Disease"/>
            <person name="Wu L."/>
            <person name="Ma J."/>
        </authorList>
    </citation>
    <scope>NUCLEOTIDE SEQUENCE [LARGE SCALE GENOMIC DNA]</scope>
    <source>
        <strain evidence="2 3">JCM 17504</strain>
    </source>
</reference>
<sequence length="113" mass="12847">MIPLLRERRLRRTKRFNRRQLYQSDRSGGGDEQSGEDAPERERPLVVPGGTPEENARGDDADACEQDDQCEPLRIRWCVFAPVCGSDRKRTEGGQRDECSTTPRLHVRVHTGG</sequence>
<evidence type="ECO:0000313" key="3">
    <source>
        <dbReference type="Proteomes" id="UP001501729"/>
    </source>
</evidence>
<keyword evidence="3" id="KW-1185">Reference proteome</keyword>
<dbReference type="GeneID" id="68614363"/>
<comment type="caution">
    <text evidence="2">The sequence shown here is derived from an EMBL/GenBank/DDBJ whole genome shotgun (WGS) entry which is preliminary data.</text>
</comment>
<dbReference type="EMBL" id="BAABKX010000015">
    <property type="protein sequence ID" value="GAA5056645.1"/>
    <property type="molecule type" value="Genomic_DNA"/>
</dbReference>
<protein>
    <submittedName>
        <fullName evidence="2">Uncharacterized protein</fullName>
    </submittedName>
</protein>
<evidence type="ECO:0000256" key="1">
    <source>
        <dbReference type="SAM" id="MobiDB-lite"/>
    </source>
</evidence>
<organism evidence="2 3">
    <name type="scientific">Haladaptatus pallidirubidus</name>
    <dbReference type="NCBI Taxonomy" id="1008152"/>
    <lineage>
        <taxon>Archaea</taxon>
        <taxon>Methanobacteriati</taxon>
        <taxon>Methanobacteriota</taxon>
        <taxon>Stenosarchaea group</taxon>
        <taxon>Halobacteria</taxon>
        <taxon>Halobacteriales</taxon>
        <taxon>Haladaptataceae</taxon>
        <taxon>Haladaptatus</taxon>
    </lineage>
</organism>
<gene>
    <name evidence="2" type="ORF">GCM10025751_37720</name>
</gene>
<evidence type="ECO:0000313" key="2">
    <source>
        <dbReference type="EMBL" id="GAA5056645.1"/>
    </source>
</evidence>
<feature type="region of interest" description="Disordered" evidence="1">
    <location>
        <begin position="15"/>
        <end position="64"/>
    </location>
</feature>
<dbReference type="AlphaFoldDB" id="A0AAV3ULC3"/>
<dbReference type="RefSeq" id="WP_227774102.1">
    <property type="nucleotide sequence ID" value="NZ_BAABKX010000015.1"/>
</dbReference>